<feature type="repeat" description="WD" evidence="1">
    <location>
        <begin position="15"/>
        <end position="45"/>
    </location>
</feature>
<name>A0A7R9F8T0_9NEOP</name>
<dbReference type="InterPro" id="IPR015943">
    <property type="entry name" value="WD40/YVTN_repeat-like_dom_sf"/>
</dbReference>
<dbReference type="PROSITE" id="PS50082">
    <property type="entry name" value="WD_REPEATS_2"/>
    <property type="match status" value="1"/>
</dbReference>
<keyword evidence="1" id="KW-0853">WD repeat</keyword>
<protein>
    <submittedName>
        <fullName evidence="3">Uncharacterized protein</fullName>
    </submittedName>
</protein>
<accession>A0A7R9F8T0</accession>
<reference evidence="3" key="1">
    <citation type="submission" date="2020-11" db="EMBL/GenBank/DDBJ databases">
        <authorList>
            <person name="Tran Van P."/>
        </authorList>
    </citation>
    <scope>NUCLEOTIDE SEQUENCE</scope>
</reference>
<dbReference type="InterPro" id="IPR036322">
    <property type="entry name" value="WD40_repeat_dom_sf"/>
</dbReference>
<sequence>MVMMAEVPYKLSCVLYGHKSDVRAVAATRNGCIVSGSRDKSAKLWTPNSTVNKATEQYLPYITTQTQQEINTSSRIGTHSTNARELSRVRTRPARVRHNSTNITTPRRREAFF</sequence>
<feature type="region of interest" description="Disordered" evidence="2">
    <location>
        <begin position="69"/>
        <end position="91"/>
    </location>
</feature>
<dbReference type="Pfam" id="PF00400">
    <property type="entry name" value="WD40"/>
    <property type="match status" value="1"/>
</dbReference>
<dbReference type="EMBL" id="OD570536">
    <property type="protein sequence ID" value="CAD7448778.1"/>
    <property type="molecule type" value="Genomic_DNA"/>
</dbReference>
<evidence type="ECO:0000256" key="1">
    <source>
        <dbReference type="PROSITE-ProRule" id="PRU00221"/>
    </source>
</evidence>
<dbReference type="Gene3D" id="2.130.10.10">
    <property type="entry name" value="YVTN repeat-like/Quinoprotein amine dehydrogenase"/>
    <property type="match status" value="1"/>
</dbReference>
<proteinExistence type="predicted"/>
<gene>
    <name evidence="3" type="ORF">TBIB3V08_LOCUS11061</name>
</gene>
<organism evidence="3">
    <name type="scientific">Timema bartmani</name>
    <dbReference type="NCBI Taxonomy" id="61472"/>
    <lineage>
        <taxon>Eukaryota</taxon>
        <taxon>Metazoa</taxon>
        <taxon>Ecdysozoa</taxon>
        <taxon>Arthropoda</taxon>
        <taxon>Hexapoda</taxon>
        <taxon>Insecta</taxon>
        <taxon>Pterygota</taxon>
        <taxon>Neoptera</taxon>
        <taxon>Polyneoptera</taxon>
        <taxon>Phasmatodea</taxon>
        <taxon>Timematodea</taxon>
        <taxon>Timematoidea</taxon>
        <taxon>Timematidae</taxon>
        <taxon>Timema</taxon>
    </lineage>
</organism>
<evidence type="ECO:0000256" key="2">
    <source>
        <dbReference type="SAM" id="MobiDB-lite"/>
    </source>
</evidence>
<dbReference type="InterPro" id="IPR001680">
    <property type="entry name" value="WD40_rpt"/>
</dbReference>
<dbReference type="SMART" id="SM00320">
    <property type="entry name" value="WD40"/>
    <property type="match status" value="1"/>
</dbReference>
<evidence type="ECO:0000313" key="3">
    <source>
        <dbReference type="EMBL" id="CAD7448778.1"/>
    </source>
</evidence>
<feature type="compositionally biased region" description="Polar residues" evidence="2">
    <location>
        <begin position="69"/>
        <end position="84"/>
    </location>
</feature>
<dbReference type="AlphaFoldDB" id="A0A7R9F8T0"/>
<dbReference type="SUPFAM" id="SSF50978">
    <property type="entry name" value="WD40 repeat-like"/>
    <property type="match status" value="1"/>
</dbReference>